<dbReference type="EMBL" id="CM007382">
    <property type="protein sequence ID" value="ONK78786.1"/>
    <property type="molecule type" value="Genomic_DNA"/>
</dbReference>
<evidence type="ECO:0000256" key="2">
    <source>
        <dbReference type="ARBA" id="ARBA00004323"/>
    </source>
</evidence>
<evidence type="ECO:0000256" key="3">
    <source>
        <dbReference type="ARBA" id="ARBA00004922"/>
    </source>
</evidence>
<dbReference type="PANTHER" id="PTHR11214">
    <property type="entry name" value="BETA-1,3-N-ACETYLGLUCOSAMINYLTRANSFERASE"/>
    <property type="match status" value="1"/>
</dbReference>
<keyword evidence="7" id="KW-0812">Transmembrane</keyword>
<evidence type="ECO:0000256" key="4">
    <source>
        <dbReference type="ARBA" id="ARBA00008661"/>
    </source>
</evidence>
<accession>A0A5P1FKE0</accession>
<dbReference type="UniPathway" id="UPA00378"/>
<dbReference type="Pfam" id="PF00337">
    <property type="entry name" value="Gal-bind_lectin"/>
    <property type="match status" value="1"/>
</dbReference>
<keyword evidence="17" id="KW-1185">Reference proteome</keyword>
<feature type="region of interest" description="Disordered" evidence="14">
    <location>
        <begin position="33"/>
        <end position="57"/>
    </location>
</feature>
<keyword evidence="10 13" id="KW-0333">Golgi apparatus</keyword>
<evidence type="ECO:0000256" key="1">
    <source>
        <dbReference type="ARBA" id="ARBA00001936"/>
    </source>
</evidence>
<protein>
    <recommendedName>
        <fullName evidence="13">Hexosyltransferase</fullName>
        <ecNumber evidence="13">2.4.1.-</ecNumber>
    </recommendedName>
</protein>
<comment type="pathway">
    <text evidence="3">Protein modification; protein glycosylation.</text>
</comment>
<keyword evidence="8" id="KW-0735">Signal-anchor</keyword>
<dbReference type="InterPro" id="IPR002659">
    <property type="entry name" value="Glyco_trans_31"/>
</dbReference>
<evidence type="ECO:0000313" key="16">
    <source>
        <dbReference type="EMBL" id="ONK78786.1"/>
    </source>
</evidence>
<dbReference type="GO" id="GO:0180062">
    <property type="term" value="P:protein O-linked glycosylation via galactose"/>
    <property type="evidence" value="ECO:0007669"/>
    <property type="project" value="EnsemblPlants"/>
</dbReference>
<dbReference type="Gramene" id="ONK78786">
    <property type="protein sequence ID" value="ONK78786"/>
    <property type="gene ID" value="A4U43_C02F22420"/>
</dbReference>
<dbReference type="SUPFAM" id="SSF49899">
    <property type="entry name" value="Concanavalin A-like lectins/glucanases"/>
    <property type="match status" value="1"/>
</dbReference>
<feature type="domain" description="Galectin" evidence="15">
    <location>
        <begin position="1"/>
        <end position="118"/>
    </location>
</feature>
<dbReference type="Pfam" id="PF01762">
    <property type="entry name" value="Galactosyl_T"/>
    <property type="match status" value="1"/>
</dbReference>
<evidence type="ECO:0000256" key="7">
    <source>
        <dbReference type="ARBA" id="ARBA00022692"/>
    </source>
</evidence>
<evidence type="ECO:0000256" key="12">
    <source>
        <dbReference type="ARBA" id="ARBA00023211"/>
    </source>
</evidence>
<comment type="similarity">
    <text evidence="4 13">Belongs to the glycosyltransferase 31 family.</text>
</comment>
<dbReference type="InterPro" id="IPR013320">
    <property type="entry name" value="ConA-like_dom_sf"/>
</dbReference>
<keyword evidence="5 13" id="KW-0328">Glycosyltransferase</keyword>
<dbReference type="SMART" id="SM00908">
    <property type="entry name" value="Gal-bind_lectin"/>
    <property type="match status" value="1"/>
</dbReference>
<evidence type="ECO:0000313" key="17">
    <source>
        <dbReference type="Proteomes" id="UP000243459"/>
    </source>
</evidence>
<evidence type="ECO:0000259" key="15">
    <source>
        <dbReference type="PROSITE" id="PS51304"/>
    </source>
</evidence>
<sequence>MCPVHGVSANSSILKVDGLIICNEQLGKGVVQENLNGSSTDNKKPMESSKRSSILSSNSPFVEGHPFATTLWAGIEGFHMTVNGRHTTSYFYRDRLEPWLVNKIRVEGDLDLMSILVTGLPASEDLDLNGDVQSLKAPLLPKKRLLMLVGISSAANNFDRRMALRRSWMQYEAVRSGDVAVRFLTGLHKNKQVNLEVWEEAQIYGDIQLMPFVDYYSLITLKTVAVCILGTKVIPAKYIMKTDDDAFVRIDEVLSSLKKSAPKGLLYGLIAFESSPDRDNDSKWFVSQEEWPHDMYPPWAHGPGYIISRDIAKFIVQGHRERNLKLFKLEDVAMAFVHS</sequence>
<dbReference type="GO" id="GO:0030246">
    <property type="term" value="F:carbohydrate binding"/>
    <property type="evidence" value="ECO:0007669"/>
    <property type="project" value="InterPro"/>
</dbReference>
<dbReference type="InterPro" id="IPR001079">
    <property type="entry name" value="Galectin_CRD"/>
</dbReference>
<reference evidence="17" key="1">
    <citation type="journal article" date="2017" name="Nat. Commun.">
        <title>The asparagus genome sheds light on the origin and evolution of a young Y chromosome.</title>
        <authorList>
            <person name="Harkess A."/>
            <person name="Zhou J."/>
            <person name="Xu C."/>
            <person name="Bowers J.E."/>
            <person name="Van der Hulst R."/>
            <person name="Ayyampalayam S."/>
            <person name="Mercati F."/>
            <person name="Riccardi P."/>
            <person name="McKain M.R."/>
            <person name="Kakrana A."/>
            <person name="Tang H."/>
            <person name="Ray J."/>
            <person name="Groenendijk J."/>
            <person name="Arikit S."/>
            <person name="Mathioni S.M."/>
            <person name="Nakano M."/>
            <person name="Shan H."/>
            <person name="Telgmann-Rauber A."/>
            <person name="Kanno A."/>
            <person name="Yue Z."/>
            <person name="Chen H."/>
            <person name="Li W."/>
            <person name="Chen Y."/>
            <person name="Xu X."/>
            <person name="Zhang Y."/>
            <person name="Luo S."/>
            <person name="Chen H."/>
            <person name="Gao J."/>
            <person name="Mao Z."/>
            <person name="Pires J.C."/>
            <person name="Luo M."/>
            <person name="Kudrna D."/>
            <person name="Wing R.A."/>
            <person name="Meyers B.C."/>
            <person name="Yi K."/>
            <person name="Kong H."/>
            <person name="Lavrijsen P."/>
            <person name="Sunseri F."/>
            <person name="Falavigna A."/>
            <person name="Ye Y."/>
            <person name="Leebens-Mack J.H."/>
            <person name="Chen G."/>
        </authorList>
    </citation>
    <scope>NUCLEOTIDE SEQUENCE [LARGE SCALE GENOMIC DNA]</scope>
    <source>
        <strain evidence="17">cv. DH0086</strain>
    </source>
</reference>
<dbReference type="AlphaFoldDB" id="A0A5P1FKE0"/>
<dbReference type="EC" id="2.4.1.-" evidence="13"/>
<dbReference type="GO" id="GO:1990714">
    <property type="term" value="F:hydroxyproline O-galactosyltransferase activity"/>
    <property type="evidence" value="ECO:0007669"/>
    <property type="project" value="EnsemblPlants"/>
</dbReference>
<comment type="cofactor">
    <cofactor evidence="1 13">
        <name>Mn(2+)</name>
        <dbReference type="ChEBI" id="CHEBI:29035"/>
    </cofactor>
</comment>
<evidence type="ECO:0000256" key="6">
    <source>
        <dbReference type="ARBA" id="ARBA00022679"/>
    </source>
</evidence>
<organism evidence="16 17">
    <name type="scientific">Asparagus officinalis</name>
    <name type="common">Garden asparagus</name>
    <dbReference type="NCBI Taxonomy" id="4686"/>
    <lineage>
        <taxon>Eukaryota</taxon>
        <taxon>Viridiplantae</taxon>
        <taxon>Streptophyta</taxon>
        <taxon>Embryophyta</taxon>
        <taxon>Tracheophyta</taxon>
        <taxon>Spermatophyta</taxon>
        <taxon>Magnoliopsida</taxon>
        <taxon>Liliopsida</taxon>
        <taxon>Asparagales</taxon>
        <taxon>Asparagaceae</taxon>
        <taxon>Asparagoideae</taxon>
        <taxon>Asparagus</taxon>
    </lineage>
</organism>
<dbReference type="Proteomes" id="UP000243459">
    <property type="component" value="Chromosome 2"/>
</dbReference>
<keyword evidence="6" id="KW-0808">Transferase</keyword>
<evidence type="ECO:0000256" key="9">
    <source>
        <dbReference type="ARBA" id="ARBA00022989"/>
    </source>
</evidence>
<dbReference type="OMA" id="WEEAQIY"/>
<dbReference type="GO" id="GO:0000139">
    <property type="term" value="C:Golgi membrane"/>
    <property type="evidence" value="ECO:0007669"/>
    <property type="project" value="UniProtKB-SubCell"/>
</dbReference>
<proteinExistence type="inferred from homology"/>
<feature type="compositionally biased region" description="Basic and acidic residues" evidence="14">
    <location>
        <begin position="41"/>
        <end position="50"/>
    </location>
</feature>
<evidence type="ECO:0000256" key="11">
    <source>
        <dbReference type="ARBA" id="ARBA00023136"/>
    </source>
</evidence>
<dbReference type="PROSITE" id="PS51304">
    <property type="entry name" value="GALECTIN"/>
    <property type="match status" value="1"/>
</dbReference>
<evidence type="ECO:0000256" key="13">
    <source>
        <dbReference type="RuleBase" id="RU363063"/>
    </source>
</evidence>
<evidence type="ECO:0000256" key="5">
    <source>
        <dbReference type="ARBA" id="ARBA00022676"/>
    </source>
</evidence>
<keyword evidence="12 13" id="KW-0464">Manganese</keyword>
<dbReference type="GO" id="GO:0010405">
    <property type="term" value="P:arabinogalactan protein metabolic process"/>
    <property type="evidence" value="ECO:0007669"/>
    <property type="project" value="EnsemblPlants"/>
</dbReference>
<keyword evidence="9" id="KW-1133">Transmembrane helix</keyword>
<comment type="subcellular location">
    <subcellularLocation>
        <location evidence="2 13">Golgi apparatus membrane</location>
        <topology evidence="2 13">Single-pass type II membrane protein</topology>
    </subcellularLocation>
</comment>
<gene>
    <name evidence="16" type="ORF">A4U43_C02F22420</name>
</gene>
<dbReference type="PANTHER" id="PTHR11214:SF3">
    <property type="entry name" value="BETA-1,3-GALACTOSYLTRANSFERASE 6"/>
    <property type="match status" value="1"/>
</dbReference>
<dbReference type="GO" id="GO:0048354">
    <property type="term" value="P:mucilage biosynthetic process involved in seed coat development"/>
    <property type="evidence" value="ECO:0007669"/>
    <property type="project" value="EnsemblPlants"/>
</dbReference>
<name>A0A5P1FKE0_ASPOF</name>
<dbReference type="Gene3D" id="2.60.120.200">
    <property type="match status" value="1"/>
</dbReference>
<keyword evidence="11" id="KW-0472">Membrane</keyword>
<dbReference type="GO" id="GO:0080147">
    <property type="term" value="P:root hair cell development"/>
    <property type="evidence" value="ECO:0007669"/>
    <property type="project" value="EnsemblPlants"/>
</dbReference>
<dbReference type="Gene3D" id="3.90.550.50">
    <property type="match status" value="1"/>
</dbReference>
<evidence type="ECO:0000256" key="8">
    <source>
        <dbReference type="ARBA" id="ARBA00022968"/>
    </source>
</evidence>
<evidence type="ECO:0000256" key="14">
    <source>
        <dbReference type="SAM" id="MobiDB-lite"/>
    </source>
</evidence>
<evidence type="ECO:0000256" key="10">
    <source>
        <dbReference type="ARBA" id="ARBA00023034"/>
    </source>
</evidence>